<dbReference type="PANTHER" id="PTHR42681:SF1">
    <property type="entry name" value="MALONYL-COA-ACYL CARRIER PROTEIN TRANSACYLASE, MITOCHONDRIAL"/>
    <property type="match status" value="1"/>
</dbReference>
<dbReference type="InterPro" id="IPR050858">
    <property type="entry name" value="Mal-CoA-ACP_Trans/PKS_FabD"/>
</dbReference>
<comment type="caution">
    <text evidence="8">The sequence shown here is derived from an EMBL/GenBank/DDBJ whole genome shotgun (WGS) entry which is preliminary data.</text>
</comment>
<feature type="domain" description="Malonyl-CoA:ACP transacylase (MAT)" evidence="6">
    <location>
        <begin position="5"/>
        <end position="305"/>
    </location>
</feature>
<dbReference type="EMBL" id="LGGW01000007">
    <property type="protein sequence ID" value="KUK91201.1"/>
    <property type="molecule type" value="Genomic_DNA"/>
</dbReference>
<evidence type="ECO:0000313" key="9">
    <source>
        <dbReference type="EMBL" id="KUK91201.1"/>
    </source>
</evidence>
<evidence type="ECO:0000256" key="2">
    <source>
        <dbReference type="ARBA" id="ARBA00023315"/>
    </source>
</evidence>
<feature type="active site" evidence="5">
    <location>
        <position position="198"/>
    </location>
</feature>
<feature type="active site" evidence="5">
    <location>
        <position position="89"/>
    </location>
</feature>
<dbReference type="Pfam" id="PF00698">
    <property type="entry name" value="Acyl_transf_1"/>
    <property type="match status" value="1"/>
</dbReference>
<dbReference type="SUPFAM" id="SSF55048">
    <property type="entry name" value="Probable ACP-binding domain of malonyl-CoA ACP transacylase"/>
    <property type="match status" value="1"/>
</dbReference>
<evidence type="ECO:0000313" key="10">
    <source>
        <dbReference type="Proteomes" id="UP000054260"/>
    </source>
</evidence>
<evidence type="ECO:0000313" key="8">
    <source>
        <dbReference type="EMBL" id="KUK68496.1"/>
    </source>
</evidence>
<evidence type="ECO:0000256" key="1">
    <source>
        <dbReference type="ARBA" id="ARBA00022679"/>
    </source>
</evidence>
<protein>
    <recommendedName>
        <fullName evidence="4">Malonyl CoA-acyl carrier protein transacylase</fullName>
        <ecNumber evidence="4">2.3.1.39</ecNumber>
    </recommendedName>
</protein>
<dbReference type="SMART" id="SM00827">
    <property type="entry name" value="PKS_AT"/>
    <property type="match status" value="1"/>
</dbReference>
<gene>
    <name evidence="7" type="primary">fabD</name>
    <name evidence="7" type="ORF">DIT26_05730</name>
    <name evidence="8" type="ORF">XD86_0153</name>
    <name evidence="9" type="ORF">XE02_0163</name>
</gene>
<dbReference type="Gene3D" id="3.40.366.10">
    <property type="entry name" value="Malonyl-Coenzyme A Acyl Carrier Protein, domain 2"/>
    <property type="match status" value="1"/>
</dbReference>
<dbReference type="Proteomes" id="UP000055014">
    <property type="component" value="Unassembled WGS sequence"/>
</dbReference>
<organism evidence="8 10">
    <name type="scientific">Mesotoga infera</name>
    <dbReference type="NCBI Taxonomy" id="1236046"/>
    <lineage>
        <taxon>Bacteria</taxon>
        <taxon>Thermotogati</taxon>
        <taxon>Thermotogota</taxon>
        <taxon>Thermotogae</taxon>
        <taxon>Kosmotogales</taxon>
        <taxon>Kosmotogaceae</taxon>
        <taxon>Mesotoga</taxon>
    </lineage>
</organism>
<comment type="catalytic activity">
    <reaction evidence="3 4">
        <text>holo-[ACP] + malonyl-CoA = malonyl-[ACP] + CoA</text>
        <dbReference type="Rhea" id="RHEA:41792"/>
        <dbReference type="Rhea" id="RHEA-COMP:9623"/>
        <dbReference type="Rhea" id="RHEA-COMP:9685"/>
        <dbReference type="ChEBI" id="CHEBI:57287"/>
        <dbReference type="ChEBI" id="CHEBI:57384"/>
        <dbReference type="ChEBI" id="CHEBI:64479"/>
        <dbReference type="ChEBI" id="CHEBI:78449"/>
        <dbReference type="EC" id="2.3.1.39"/>
    </reaction>
</comment>
<reference evidence="8" key="1">
    <citation type="journal article" date="2015" name="MBio">
        <title>Genome-resolved metagenomic analysis reveals roles for candidate phyla and other microbial community members in biogeochemical transformations in oil reservoirs.</title>
        <authorList>
            <person name="Hu P."/>
            <person name="Tom L."/>
            <person name="Singh A."/>
            <person name="Thomas B.C."/>
            <person name="Baker B.J."/>
            <person name="Piceno Y.M."/>
            <person name="Andersen G.L."/>
            <person name="Banfield J.F."/>
        </authorList>
    </citation>
    <scope>NUCLEOTIDE SEQUENCE [LARGE SCALE GENOMIC DNA]</scope>
    <source>
        <strain evidence="8">46_47</strain>
        <strain evidence="9">46_70</strain>
    </source>
</reference>
<evidence type="ECO:0000313" key="7">
    <source>
        <dbReference type="EMBL" id="HCO70066.1"/>
    </source>
</evidence>
<keyword evidence="1 4" id="KW-0808">Transferase</keyword>
<comment type="similarity">
    <text evidence="4">Belongs to the fabD family.</text>
</comment>
<evidence type="ECO:0000256" key="4">
    <source>
        <dbReference type="PIRNR" id="PIRNR000446"/>
    </source>
</evidence>
<reference evidence="7 12" key="3">
    <citation type="journal article" date="2018" name="Nat. Biotechnol.">
        <title>A standardized bacterial taxonomy based on genome phylogeny substantially revises the tree of life.</title>
        <authorList>
            <person name="Parks D.H."/>
            <person name="Chuvochina M."/>
            <person name="Waite D.W."/>
            <person name="Rinke C."/>
            <person name="Skarshewski A."/>
            <person name="Chaumeil P.A."/>
            <person name="Hugenholtz P."/>
        </authorList>
    </citation>
    <scope>NUCLEOTIDE SEQUENCE [LARGE SCALE GENOMIC DNA]</scope>
    <source>
        <strain evidence="7">UBA9905</strain>
    </source>
</reference>
<keyword evidence="2 4" id="KW-0012">Acyltransferase</keyword>
<dbReference type="InterPro" id="IPR016035">
    <property type="entry name" value="Acyl_Trfase/lysoPLipase"/>
</dbReference>
<evidence type="ECO:0000313" key="12">
    <source>
        <dbReference type="Proteomes" id="UP000264215"/>
    </source>
</evidence>
<dbReference type="InterPro" id="IPR004410">
    <property type="entry name" value="Malonyl_CoA-ACP_transAc_FabD"/>
</dbReference>
<evidence type="ECO:0000313" key="11">
    <source>
        <dbReference type="Proteomes" id="UP000055014"/>
    </source>
</evidence>
<dbReference type="FunFam" id="3.30.70.250:FF:000001">
    <property type="entry name" value="Malonyl CoA-acyl carrier protein transacylase"/>
    <property type="match status" value="1"/>
</dbReference>
<dbReference type="PANTHER" id="PTHR42681">
    <property type="entry name" value="MALONYL-COA-ACYL CARRIER PROTEIN TRANSACYLASE, MITOCHONDRIAL"/>
    <property type="match status" value="1"/>
</dbReference>
<dbReference type="NCBIfam" id="TIGR00128">
    <property type="entry name" value="fabD"/>
    <property type="match status" value="1"/>
</dbReference>
<dbReference type="PATRIC" id="fig|1236046.5.peg.937"/>
<accession>A0A101H189</accession>
<dbReference type="GO" id="GO:0005829">
    <property type="term" value="C:cytosol"/>
    <property type="evidence" value="ECO:0007669"/>
    <property type="project" value="TreeGrafter"/>
</dbReference>
<dbReference type="EMBL" id="DQBS01000133">
    <property type="protein sequence ID" value="HCO70066.1"/>
    <property type="molecule type" value="Genomic_DNA"/>
</dbReference>
<dbReference type="InterPro" id="IPR024925">
    <property type="entry name" value="Malonyl_CoA-ACP_transAc"/>
</dbReference>
<dbReference type="EMBL" id="LGGH01000010">
    <property type="protein sequence ID" value="KUK68496.1"/>
    <property type="molecule type" value="Genomic_DNA"/>
</dbReference>
<evidence type="ECO:0000256" key="5">
    <source>
        <dbReference type="PIRSR" id="PIRSR000446-1"/>
    </source>
</evidence>
<sequence length="311" mass="33911">MVAWIFPGQGSQYVGMGRTFCEESAQLKEFLGISGRMLGFDLLTMMLEGPERELTLTQNAQPAILSLSVALSDFLGEVGAKPDIVAGLSLGEFTALTIAGSLEYADALRLVRMRGMAMQDTIPPGKGSMAAIIGLQDEVVERICSETSSSEEVIVANYNCPGQVVVSGLTEKVKVVMESCKREGAKRCVELSVSAPFHSRFLQPVGEILREFLDGVKVSPPKIPVVSNVTGDLFPEDPNEIKELLISQTYCPVRWEQSIRRMIQLGVDKFIEVGPGKVLSGFMKKIDRSVTVNNTDSESLEALKEFQEIAN</sequence>
<dbReference type="InterPro" id="IPR016036">
    <property type="entry name" value="Malonyl_transacylase_ACP-bd"/>
</dbReference>
<evidence type="ECO:0000259" key="6">
    <source>
        <dbReference type="SMART" id="SM00827"/>
    </source>
</evidence>
<proteinExistence type="inferred from homology"/>
<dbReference type="GO" id="GO:0006633">
    <property type="term" value="P:fatty acid biosynthetic process"/>
    <property type="evidence" value="ECO:0007669"/>
    <property type="project" value="TreeGrafter"/>
</dbReference>
<name>A0A101H189_9BACT</name>
<evidence type="ECO:0000256" key="3">
    <source>
        <dbReference type="ARBA" id="ARBA00048462"/>
    </source>
</evidence>
<dbReference type="GO" id="GO:0004314">
    <property type="term" value="F:[acyl-carrier-protein] S-malonyltransferase activity"/>
    <property type="evidence" value="ECO:0007669"/>
    <property type="project" value="UniProtKB-EC"/>
</dbReference>
<dbReference type="PIRSF" id="PIRSF000446">
    <property type="entry name" value="Mct"/>
    <property type="match status" value="1"/>
</dbReference>
<dbReference type="Proteomes" id="UP000264215">
    <property type="component" value="Unassembled WGS sequence"/>
</dbReference>
<dbReference type="AlphaFoldDB" id="A0A101H189"/>
<dbReference type="Gene3D" id="3.30.70.250">
    <property type="entry name" value="Malonyl-CoA ACP transacylase, ACP-binding"/>
    <property type="match status" value="1"/>
</dbReference>
<dbReference type="EC" id="2.3.1.39" evidence="4"/>
<dbReference type="InterPro" id="IPR014043">
    <property type="entry name" value="Acyl_transferase_dom"/>
</dbReference>
<dbReference type="InterPro" id="IPR001227">
    <property type="entry name" value="Ac_transferase_dom_sf"/>
</dbReference>
<reference evidence="10 11" key="2">
    <citation type="journal article" date="2015" name="MBio">
        <title>Genome-Resolved Metagenomic Analysis Reveals Roles for Candidate Phyla and Other Microbial Community Members in Biogeochemical Transformations in Oil Reservoirs.</title>
        <authorList>
            <person name="Hu P."/>
            <person name="Tom L."/>
            <person name="Singh A."/>
            <person name="Thomas B.C."/>
            <person name="Baker B.J."/>
            <person name="Piceno Y.M."/>
            <person name="Andersen G.L."/>
            <person name="Banfield J.F."/>
        </authorList>
    </citation>
    <scope>NUCLEOTIDE SEQUENCE [LARGE SCALE GENOMIC DNA]</scope>
</reference>
<dbReference type="SUPFAM" id="SSF52151">
    <property type="entry name" value="FabD/lysophospholipase-like"/>
    <property type="match status" value="1"/>
</dbReference>
<dbReference type="Proteomes" id="UP000054260">
    <property type="component" value="Unassembled WGS sequence"/>
</dbReference>